<dbReference type="Pfam" id="PF03542">
    <property type="entry name" value="Tuberin"/>
    <property type="match status" value="1"/>
</dbReference>
<dbReference type="GO" id="GO:0051726">
    <property type="term" value="P:regulation of cell cycle"/>
    <property type="evidence" value="ECO:0007669"/>
    <property type="project" value="TreeGrafter"/>
</dbReference>
<proteinExistence type="predicted"/>
<evidence type="ECO:0000313" key="4">
    <source>
        <dbReference type="WBParaSite" id="SMUV_0000837801-mRNA-1"/>
    </source>
</evidence>
<dbReference type="Proteomes" id="UP000046393">
    <property type="component" value="Unplaced"/>
</dbReference>
<dbReference type="GO" id="GO:0005096">
    <property type="term" value="F:GTPase activator activity"/>
    <property type="evidence" value="ECO:0007669"/>
    <property type="project" value="UniProtKB-KW"/>
</dbReference>
<dbReference type="PANTHER" id="PTHR10063">
    <property type="entry name" value="TUBERIN"/>
    <property type="match status" value="1"/>
</dbReference>
<evidence type="ECO:0000259" key="2">
    <source>
        <dbReference type="PROSITE" id="PS50085"/>
    </source>
</evidence>
<keyword evidence="3" id="KW-1185">Reference proteome</keyword>
<dbReference type="InterPro" id="IPR024584">
    <property type="entry name" value="Tuberin_N"/>
</dbReference>
<dbReference type="GO" id="GO:0005634">
    <property type="term" value="C:nucleus"/>
    <property type="evidence" value="ECO:0007669"/>
    <property type="project" value="InterPro"/>
</dbReference>
<dbReference type="SUPFAM" id="SSF111347">
    <property type="entry name" value="Rap/Ran-GAP"/>
    <property type="match status" value="1"/>
</dbReference>
<organism evidence="3 4">
    <name type="scientific">Syphacia muris</name>
    <dbReference type="NCBI Taxonomy" id="451379"/>
    <lineage>
        <taxon>Eukaryota</taxon>
        <taxon>Metazoa</taxon>
        <taxon>Ecdysozoa</taxon>
        <taxon>Nematoda</taxon>
        <taxon>Chromadorea</taxon>
        <taxon>Rhabditida</taxon>
        <taxon>Spirurina</taxon>
        <taxon>Oxyuridomorpha</taxon>
        <taxon>Oxyuroidea</taxon>
        <taxon>Oxyuridae</taxon>
        <taxon>Syphacia</taxon>
    </lineage>
</organism>
<dbReference type="GO" id="GO:0030178">
    <property type="term" value="P:negative regulation of Wnt signaling pathway"/>
    <property type="evidence" value="ECO:0007669"/>
    <property type="project" value="TreeGrafter"/>
</dbReference>
<dbReference type="GO" id="GO:0051898">
    <property type="term" value="P:negative regulation of phosphatidylinositol 3-kinase/protein kinase B signal transduction"/>
    <property type="evidence" value="ECO:0007669"/>
    <property type="project" value="TreeGrafter"/>
</dbReference>
<keyword evidence="1" id="KW-0343">GTPase activation</keyword>
<dbReference type="SUPFAM" id="SSF48371">
    <property type="entry name" value="ARM repeat"/>
    <property type="match status" value="1"/>
</dbReference>
<sequence length="1315" mass="149554">LVCSRRLQVSTLEAIYHETRDLLENGEEGEEPVLRMFISLTASQIEQIGLALRATFFKEICRLGLTELTLEWLIALTKNGEKVVGIEYDVVSLLKNWINDVLNPSVSDHPQALRIIQFGQQLIKWNAGFMLENCLDEITHKVCERIYYKTDHLTYECLKLLDTILKFGDIPDKKLITFVTTLCSLVNRSEIRKDAWLLMRDLLRSRSGHRTLVLLIKIIAAGKHYNDEKIVIGAVSIVTMALWGSQRVETLRCQPTAVLPAMIKGMEASPRIMKEVFISVRRLLTKYGRNLQQLSWHSVIQLVNRALFLCKQTFDDKEEKGLNLKHDLHQLISIIEDLYLEGEFAGSVEAMYALIESCADERQTESIIALIDYKAACIDPLGEKWLRKMAQLVDKYLNNTNSPYPVREKAICLLHSIYTKYHYFYEKDVVLELIVPVLGGVVYEEDVKIQYQMLNVLFDVAKTTPLRMKGDQDCFTLIMEILKTFLSAEASKLVRSDNVEVVASAIAEILNERFASLSLAQLQLIVDMQCEHLHLHYAAESTTEIGSEIRDRMFAALLSLLYDPLYNRLIIKGETPIANPRISCRSKTRETFSWQPICEVTILALQRERWSPVLITILRHLNEILEIRELVFTAGEILVKNLNDALINLFMRRADFLFENEMSSGRTEEITLSEKRSDNELVKFYCPVITRLLNYFCDERICHVLVDSIHPLSGNSGCKQAILGCDIAVQLMPKNMAQLVKHLLTNLTALKPNPILAIPIIEFFGDVYRVDEFHRFFQLNHFLTIIDILLPYANIHRFNTYIIAAVIRNLMLWYSKVPEDIRESVSEYIIGKVDSQELLSGVQSFASLSRQTSDDSTRLEQYTKEGLLVPSISSFSSEISPDSPPPPTQYVSAASSSRIFSDREVGDREKVAKEATDLLLAFLRYGRVEEDINETQKKDVDCGLVEKSVQHWIVNDSVISISVLAEPEFIQTESTPSPSNKYSDVLVQRQISEAARIDKRRRHLSATNASENLQPAVKPASLDDSFALNQVTVTFSAIASVTWVNLVVRHMFGKHSWFMRSFSEIPDDFEAVIVCAKQYMCFNLRMRSLRNLDRICSYEMQTVGVVYIRNGQTKEADILANAFGSSKYSTFISMLGEPESLDNSPGGLVPVQNGSFTYVYKDVISKIVFHIATLMPQKEGDIACNEKKKFIGNDYVTLVFNESGVSYKLGTIAGKFAYAAIEVVPQDEANVLIKLSVRREVSSWLALNRVFIPLRQAAAVVQKLALRCQLAVNIWRREEVEKGTPYLGFNVERLRYIRNFAQSHSKKSTKAAATH</sequence>
<dbReference type="WBParaSite" id="SMUV_0000837801-mRNA-1">
    <property type="protein sequence ID" value="SMUV_0000837801-mRNA-1"/>
    <property type="gene ID" value="SMUV_0000837801"/>
</dbReference>
<dbReference type="InterPro" id="IPR027107">
    <property type="entry name" value="Tuberin/Ral-act_asu"/>
</dbReference>
<accession>A0A0N5AU55</accession>
<dbReference type="Gene3D" id="3.40.50.11210">
    <property type="entry name" value="Rap/Ran-GAP"/>
    <property type="match status" value="1"/>
</dbReference>
<dbReference type="GO" id="GO:0033596">
    <property type="term" value="C:TSC1-TSC2 complex"/>
    <property type="evidence" value="ECO:0007669"/>
    <property type="project" value="InterPro"/>
</dbReference>
<evidence type="ECO:0000313" key="3">
    <source>
        <dbReference type="Proteomes" id="UP000046393"/>
    </source>
</evidence>
<dbReference type="InterPro" id="IPR018515">
    <property type="entry name" value="Tuberin-type_domain"/>
</dbReference>
<name>A0A0N5AU55_9BILA</name>
<dbReference type="InterPro" id="IPR016024">
    <property type="entry name" value="ARM-type_fold"/>
</dbReference>
<dbReference type="PROSITE" id="PS50085">
    <property type="entry name" value="RAPGAP"/>
    <property type="match status" value="1"/>
</dbReference>
<dbReference type="PRINTS" id="PR01431">
    <property type="entry name" value="TUBERIN"/>
</dbReference>
<protein>
    <submittedName>
        <fullName evidence="4">Rap-GAP domain-containing protein</fullName>
    </submittedName>
</protein>
<dbReference type="InterPro" id="IPR035974">
    <property type="entry name" value="Rap/Ran-GAP_sf"/>
</dbReference>
<dbReference type="Pfam" id="PF02145">
    <property type="entry name" value="Rap_GAP"/>
    <property type="match status" value="1"/>
</dbReference>
<dbReference type="STRING" id="451379.A0A0N5AU55"/>
<dbReference type="GO" id="GO:0046627">
    <property type="term" value="P:negative regulation of insulin receptor signaling pathway"/>
    <property type="evidence" value="ECO:0007669"/>
    <property type="project" value="TreeGrafter"/>
</dbReference>
<dbReference type="InterPro" id="IPR003913">
    <property type="entry name" value="Tuberin"/>
</dbReference>
<dbReference type="PANTHER" id="PTHR10063:SF0">
    <property type="entry name" value="TUBERIN"/>
    <property type="match status" value="1"/>
</dbReference>
<dbReference type="GO" id="GO:0032007">
    <property type="term" value="P:negative regulation of TOR signaling"/>
    <property type="evidence" value="ECO:0007669"/>
    <property type="project" value="InterPro"/>
</dbReference>
<dbReference type="InterPro" id="IPR000331">
    <property type="entry name" value="Rap/Ran_GAP_dom"/>
</dbReference>
<reference evidence="4" key="1">
    <citation type="submission" date="2017-02" db="UniProtKB">
        <authorList>
            <consortium name="WormBaseParasite"/>
        </authorList>
    </citation>
    <scope>IDENTIFICATION</scope>
</reference>
<feature type="domain" description="Rap-GAP" evidence="2">
    <location>
        <begin position="1089"/>
        <end position="1300"/>
    </location>
</feature>
<evidence type="ECO:0000256" key="1">
    <source>
        <dbReference type="ARBA" id="ARBA00022468"/>
    </source>
</evidence>
<dbReference type="GO" id="GO:0051056">
    <property type="term" value="P:regulation of small GTPase mediated signal transduction"/>
    <property type="evidence" value="ECO:0007669"/>
    <property type="project" value="InterPro"/>
</dbReference>
<dbReference type="Pfam" id="PF11864">
    <property type="entry name" value="DUF3384"/>
    <property type="match status" value="1"/>
</dbReference>